<dbReference type="PANTHER" id="PTHR47999:SF6">
    <property type="entry name" value="MYB-RELATED PROTEIN P"/>
    <property type="match status" value="1"/>
</dbReference>
<dbReference type="InterPro" id="IPR015495">
    <property type="entry name" value="Myb_TF_plants"/>
</dbReference>
<feature type="domain" description="HTH myb-type" evidence="9">
    <location>
        <begin position="62"/>
        <end position="116"/>
    </location>
</feature>
<dbReference type="PROSITE" id="PS51294">
    <property type="entry name" value="HTH_MYB"/>
    <property type="match status" value="2"/>
</dbReference>
<keyword evidence="3" id="KW-0805">Transcription regulation</keyword>
<dbReference type="SMART" id="SM00717">
    <property type="entry name" value="SANT"/>
    <property type="match status" value="2"/>
</dbReference>
<dbReference type="GO" id="GO:0045893">
    <property type="term" value="P:positive regulation of DNA-templated transcription"/>
    <property type="evidence" value="ECO:0007669"/>
    <property type="project" value="UniProtKB-ARBA"/>
</dbReference>
<evidence type="ECO:0000259" key="8">
    <source>
        <dbReference type="PROSITE" id="PS50090"/>
    </source>
</evidence>
<evidence type="ECO:0000256" key="6">
    <source>
        <dbReference type="ARBA" id="ARBA00023242"/>
    </source>
</evidence>
<dbReference type="InterPro" id="IPR017930">
    <property type="entry name" value="Myb_dom"/>
</dbReference>
<dbReference type="PROSITE" id="PS50090">
    <property type="entry name" value="MYB_LIKE"/>
    <property type="match status" value="2"/>
</dbReference>
<dbReference type="AlphaFoldDB" id="A0AAV8S4B0"/>
<reference evidence="10 11" key="1">
    <citation type="submission" date="2021-09" db="EMBL/GenBank/DDBJ databases">
        <title>Genomic insights and catalytic innovation underlie evolution of tropane alkaloids biosynthesis.</title>
        <authorList>
            <person name="Wang Y.-J."/>
            <person name="Tian T."/>
            <person name="Huang J.-P."/>
            <person name="Huang S.-X."/>
        </authorList>
    </citation>
    <scope>NUCLEOTIDE SEQUENCE [LARGE SCALE GENOMIC DNA]</scope>
    <source>
        <strain evidence="10">KIB-2018</strain>
        <tissue evidence="10">Leaf</tissue>
    </source>
</reference>
<dbReference type="SUPFAM" id="SSF46689">
    <property type="entry name" value="Homeodomain-like"/>
    <property type="match status" value="1"/>
</dbReference>
<dbReference type="PROSITE" id="PS50231">
    <property type="entry name" value="RICIN_B_LECTIN"/>
    <property type="match status" value="1"/>
</dbReference>
<sequence length="420" mass="46870">MGRAPCCEKVGLKKGRWTAEEDEALRKYIEANGEGSWRSLPKNAGLLRCGKSCRLRWINYLRNDLKRGNISTEEEEIMVKLHASLGNRWSLIASHLPGRTDNEIKNYWNSHLSRKVQSFRRVDNDSLPLIVDLSNNVGMASKRKGGRTSRWAMKKNKTFSRKDVASQPKRPNTSSISEKLPDEVPLPQTPDLERETTVPGATYDPLILDACVQDTEQMDLIISSPSQETGAGFLDSREQKSLGLCVGEVNTNETSGDLMSFSTGEGKGTDEMLGSYGSSIDGEMLCFDDIIDNQLVDPNGVLVFNEEKQAEAVTQRGVDELRSPKVKIASEDQELLSNTSSDGSESFELHSCTASITSCFDDNYVANWSWEDMVTGHELFDQTGDNDLCWLWESDGEAEVQKVEEMKCDKKNAMVAWLLS</sequence>
<feature type="domain" description="Myb-like" evidence="8">
    <location>
        <begin position="9"/>
        <end position="61"/>
    </location>
</feature>
<evidence type="ECO:0000259" key="9">
    <source>
        <dbReference type="PROSITE" id="PS51294"/>
    </source>
</evidence>
<dbReference type="Proteomes" id="UP001159364">
    <property type="component" value="Unassembled WGS sequence"/>
</dbReference>
<feature type="domain" description="HTH myb-type" evidence="9">
    <location>
        <begin position="9"/>
        <end position="61"/>
    </location>
</feature>
<evidence type="ECO:0000256" key="3">
    <source>
        <dbReference type="ARBA" id="ARBA00023015"/>
    </source>
</evidence>
<keyword evidence="4" id="KW-0238">DNA-binding</keyword>
<dbReference type="InterPro" id="IPR001005">
    <property type="entry name" value="SANT/Myb"/>
</dbReference>
<dbReference type="GO" id="GO:0046148">
    <property type="term" value="P:pigment biosynthetic process"/>
    <property type="evidence" value="ECO:0007669"/>
    <property type="project" value="UniProtKB-ARBA"/>
</dbReference>
<organism evidence="10 11">
    <name type="scientific">Erythroxylum novogranatense</name>
    <dbReference type="NCBI Taxonomy" id="1862640"/>
    <lineage>
        <taxon>Eukaryota</taxon>
        <taxon>Viridiplantae</taxon>
        <taxon>Streptophyta</taxon>
        <taxon>Embryophyta</taxon>
        <taxon>Tracheophyta</taxon>
        <taxon>Spermatophyta</taxon>
        <taxon>Magnoliopsida</taxon>
        <taxon>eudicotyledons</taxon>
        <taxon>Gunneridae</taxon>
        <taxon>Pentapetalae</taxon>
        <taxon>rosids</taxon>
        <taxon>fabids</taxon>
        <taxon>Malpighiales</taxon>
        <taxon>Erythroxylaceae</taxon>
        <taxon>Erythroxylum</taxon>
    </lineage>
</organism>
<dbReference type="Gene3D" id="1.10.10.60">
    <property type="entry name" value="Homeodomain-like"/>
    <property type="match status" value="2"/>
</dbReference>
<dbReference type="GO" id="GO:0043565">
    <property type="term" value="F:sequence-specific DNA binding"/>
    <property type="evidence" value="ECO:0007669"/>
    <property type="project" value="UniProtKB-ARBA"/>
</dbReference>
<evidence type="ECO:0000256" key="4">
    <source>
        <dbReference type="ARBA" id="ARBA00023125"/>
    </source>
</evidence>
<dbReference type="EMBL" id="JAIWQS010000253">
    <property type="protein sequence ID" value="KAJ8747021.1"/>
    <property type="molecule type" value="Genomic_DNA"/>
</dbReference>
<comment type="subcellular location">
    <subcellularLocation>
        <location evidence="1">Nucleus</location>
    </subcellularLocation>
</comment>
<dbReference type="InterPro" id="IPR009057">
    <property type="entry name" value="Homeodomain-like_sf"/>
</dbReference>
<keyword evidence="2" id="KW-0677">Repeat</keyword>
<evidence type="ECO:0000256" key="5">
    <source>
        <dbReference type="ARBA" id="ARBA00023163"/>
    </source>
</evidence>
<comment type="caution">
    <text evidence="10">The sequence shown here is derived from an EMBL/GenBank/DDBJ whole genome shotgun (WGS) entry which is preliminary data.</text>
</comment>
<dbReference type="GO" id="GO:0006950">
    <property type="term" value="P:response to stress"/>
    <property type="evidence" value="ECO:0007669"/>
    <property type="project" value="UniProtKB-ARBA"/>
</dbReference>
<name>A0AAV8S4B0_9ROSI</name>
<feature type="domain" description="Myb-like" evidence="8">
    <location>
        <begin position="62"/>
        <end position="112"/>
    </location>
</feature>
<protein>
    <submittedName>
        <fullName evidence="10">Uncharacterized protein</fullName>
    </submittedName>
</protein>
<keyword evidence="5" id="KW-0804">Transcription</keyword>
<keyword evidence="11" id="KW-1185">Reference proteome</keyword>
<evidence type="ECO:0000256" key="7">
    <source>
        <dbReference type="SAM" id="MobiDB-lite"/>
    </source>
</evidence>
<evidence type="ECO:0000313" key="10">
    <source>
        <dbReference type="EMBL" id="KAJ8747021.1"/>
    </source>
</evidence>
<accession>A0AAV8S4B0</accession>
<dbReference type="FunFam" id="1.10.10.60:FF:000231">
    <property type="entry name" value="Myb transcription factor"/>
    <property type="match status" value="1"/>
</dbReference>
<keyword evidence="6" id="KW-0539">Nucleus</keyword>
<feature type="compositionally biased region" description="Basic residues" evidence="7">
    <location>
        <begin position="141"/>
        <end position="159"/>
    </location>
</feature>
<evidence type="ECO:0000256" key="2">
    <source>
        <dbReference type="ARBA" id="ARBA00022737"/>
    </source>
</evidence>
<dbReference type="GO" id="GO:0005634">
    <property type="term" value="C:nucleus"/>
    <property type="evidence" value="ECO:0007669"/>
    <property type="project" value="UniProtKB-SubCell"/>
</dbReference>
<dbReference type="Pfam" id="PF00249">
    <property type="entry name" value="Myb_DNA-binding"/>
    <property type="match status" value="2"/>
</dbReference>
<dbReference type="CDD" id="cd00167">
    <property type="entry name" value="SANT"/>
    <property type="match status" value="2"/>
</dbReference>
<evidence type="ECO:0000256" key="1">
    <source>
        <dbReference type="ARBA" id="ARBA00004123"/>
    </source>
</evidence>
<dbReference type="PANTHER" id="PTHR47999">
    <property type="entry name" value="TRANSCRIPTION FACTOR MYB8-RELATED-RELATED"/>
    <property type="match status" value="1"/>
</dbReference>
<proteinExistence type="predicted"/>
<dbReference type="FunFam" id="1.10.10.60:FF:000121">
    <property type="entry name" value="Myb transcription factor"/>
    <property type="match status" value="1"/>
</dbReference>
<feature type="region of interest" description="Disordered" evidence="7">
    <location>
        <begin position="141"/>
        <end position="199"/>
    </location>
</feature>
<evidence type="ECO:0000313" key="11">
    <source>
        <dbReference type="Proteomes" id="UP001159364"/>
    </source>
</evidence>
<gene>
    <name evidence="10" type="ORF">K2173_013095</name>
</gene>